<evidence type="ECO:0000313" key="2">
    <source>
        <dbReference type="Proteomes" id="UP001732700"/>
    </source>
</evidence>
<keyword evidence="2" id="KW-1185">Reference proteome</keyword>
<proteinExistence type="predicted"/>
<reference evidence="1" key="1">
    <citation type="submission" date="2021-05" db="EMBL/GenBank/DDBJ databases">
        <authorList>
            <person name="Scholz U."/>
            <person name="Mascher M."/>
            <person name="Fiebig A."/>
        </authorList>
    </citation>
    <scope>NUCLEOTIDE SEQUENCE [LARGE SCALE GENOMIC DNA]</scope>
</reference>
<dbReference type="EnsemblPlants" id="AVESA.00010b.r2.3DG0535710.1">
    <property type="protein sequence ID" value="AVESA.00010b.r2.3DG0535710.1.CDS.1"/>
    <property type="gene ID" value="AVESA.00010b.r2.3DG0535710"/>
</dbReference>
<dbReference type="Proteomes" id="UP001732700">
    <property type="component" value="Chromosome 3D"/>
</dbReference>
<evidence type="ECO:0000313" key="1">
    <source>
        <dbReference type="EnsemblPlants" id="AVESA.00010b.r2.3DG0535710.1.CDS.1"/>
    </source>
</evidence>
<protein>
    <submittedName>
        <fullName evidence="1">Uncharacterized protein</fullName>
    </submittedName>
</protein>
<sequence length="101" mass="11531">MFLLARMIYATKPQVTFISEVKSSKIKVDDLIARFNISDSIVVPSRRRSGGLWLMWTDEVQVHVHSFNFHVMLATVVVTSSNLKFDLSVYMVILTTVLLVK</sequence>
<name>A0ACD5W0T0_AVESA</name>
<reference evidence="1" key="2">
    <citation type="submission" date="2025-09" db="UniProtKB">
        <authorList>
            <consortium name="EnsemblPlants"/>
        </authorList>
    </citation>
    <scope>IDENTIFICATION</scope>
</reference>
<organism evidence="1 2">
    <name type="scientific">Avena sativa</name>
    <name type="common">Oat</name>
    <dbReference type="NCBI Taxonomy" id="4498"/>
    <lineage>
        <taxon>Eukaryota</taxon>
        <taxon>Viridiplantae</taxon>
        <taxon>Streptophyta</taxon>
        <taxon>Embryophyta</taxon>
        <taxon>Tracheophyta</taxon>
        <taxon>Spermatophyta</taxon>
        <taxon>Magnoliopsida</taxon>
        <taxon>Liliopsida</taxon>
        <taxon>Poales</taxon>
        <taxon>Poaceae</taxon>
        <taxon>BOP clade</taxon>
        <taxon>Pooideae</taxon>
        <taxon>Poodae</taxon>
        <taxon>Poeae</taxon>
        <taxon>Poeae Chloroplast Group 1 (Aveneae type)</taxon>
        <taxon>Aveninae</taxon>
        <taxon>Avena</taxon>
    </lineage>
</organism>
<accession>A0ACD5W0T0</accession>